<keyword evidence="3" id="KW-0378">Hydrolase</keyword>
<gene>
    <name evidence="8" type="primary">CSON015050</name>
</gene>
<evidence type="ECO:0000256" key="5">
    <source>
        <dbReference type="ARBA" id="ARBA00023157"/>
    </source>
</evidence>
<dbReference type="VEuPathDB" id="VectorBase:CSON015050"/>
<dbReference type="InterPro" id="IPR038565">
    <property type="entry name" value="CLIP_sf"/>
</dbReference>
<evidence type="ECO:0000256" key="4">
    <source>
        <dbReference type="ARBA" id="ARBA00022825"/>
    </source>
</evidence>
<dbReference type="AlphaFoldDB" id="A0A336LP12"/>
<feature type="signal peptide" evidence="6">
    <location>
        <begin position="1"/>
        <end position="22"/>
    </location>
</feature>
<dbReference type="Gene3D" id="3.30.1640.30">
    <property type="match status" value="1"/>
</dbReference>
<sequence>MYLKLLFSIVLLQFVIQDAVLGQNACRAISGQIGRCIELKTCSSLYQILRKNPLTPDDRQKLAQSQCGWQNNQPLVRLIKISSCKKRN</sequence>
<evidence type="ECO:0000256" key="2">
    <source>
        <dbReference type="ARBA" id="ARBA00022729"/>
    </source>
</evidence>
<dbReference type="GO" id="GO:0006508">
    <property type="term" value="P:proteolysis"/>
    <property type="evidence" value="ECO:0007669"/>
    <property type="project" value="UniProtKB-KW"/>
</dbReference>
<keyword evidence="5" id="KW-1015">Disulfide bond</keyword>
<evidence type="ECO:0000256" key="6">
    <source>
        <dbReference type="SAM" id="SignalP"/>
    </source>
</evidence>
<dbReference type="PROSITE" id="PS51888">
    <property type="entry name" value="CLIP"/>
    <property type="match status" value="1"/>
</dbReference>
<keyword evidence="2 6" id="KW-0732">Signal</keyword>
<keyword evidence="4" id="KW-0720">Serine protease</keyword>
<protein>
    <submittedName>
        <fullName evidence="8">CSON015050 protein</fullName>
    </submittedName>
</protein>
<evidence type="ECO:0000256" key="3">
    <source>
        <dbReference type="ARBA" id="ARBA00022801"/>
    </source>
</evidence>
<dbReference type="EMBL" id="UFQT01000091">
    <property type="protein sequence ID" value="SSX19535.1"/>
    <property type="molecule type" value="Genomic_DNA"/>
</dbReference>
<feature type="chain" id="PRO_5034890993" evidence="6">
    <location>
        <begin position="23"/>
        <end position="88"/>
    </location>
</feature>
<evidence type="ECO:0000259" key="7">
    <source>
        <dbReference type="PROSITE" id="PS51888"/>
    </source>
</evidence>
<accession>A0A336LP12</accession>
<dbReference type="SMART" id="SM00680">
    <property type="entry name" value="CLIP"/>
    <property type="match status" value="1"/>
</dbReference>
<keyword evidence="1" id="KW-0645">Protease</keyword>
<organism evidence="8">
    <name type="scientific">Culicoides sonorensis</name>
    <name type="common">Biting midge</name>
    <dbReference type="NCBI Taxonomy" id="179676"/>
    <lineage>
        <taxon>Eukaryota</taxon>
        <taxon>Metazoa</taxon>
        <taxon>Ecdysozoa</taxon>
        <taxon>Arthropoda</taxon>
        <taxon>Hexapoda</taxon>
        <taxon>Insecta</taxon>
        <taxon>Pterygota</taxon>
        <taxon>Neoptera</taxon>
        <taxon>Endopterygota</taxon>
        <taxon>Diptera</taxon>
        <taxon>Nematocera</taxon>
        <taxon>Chironomoidea</taxon>
        <taxon>Ceratopogonidae</taxon>
        <taxon>Ceratopogoninae</taxon>
        <taxon>Culicoides</taxon>
        <taxon>Monoculicoides</taxon>
    </lineage>
</organism>
<evidence type="ECO:0000313" key="8">
    <source>
        <dbReference type="EMBL" id="SSX19535.1"/>
    </source>
</evidence>
<evidence type="ECO:0000256" key="1">
    <source>
        <dbReference type="ARBA" id="ARBA00022670"/>
    </source>
</evidence>
<dbReference type="Pfam" id="PF12032">
    <property type="entry name" value="CLIP"/>
    <property type="match status" value="1"/>
</dbReference>
<name>A0A336LP12_CULSO</name>
<dbReference type="InterPro" id="IPR022700">
    <property type="entry name" value="CLIP"/>
</dbReference>
<proteinExistence type="predicted"/>
<dbReference type="GO" id="GO:0008236">
    <property type="term" value="F:serine-type peptidase activity"/>
    <property type="evidence" value="ECO:0007669"/>
    <property type="project" value="UniProtKB-KW"/>
</dbReference>
<feature type="domain" description="Clip" evidence="7">
    <location>
        <begin position="25"/>
        <end position="78"/>
    </location>
</feature>
<reference evidence="8" key="1">
    <citation type="submission" date="2018-07" db="EMBL/GenBank/DDBJ databases">
        <authorList>
            <person name="Quirk P.G."/>
            <person name="Krulwich T.A."/>
        </authorList>
    </citation>
    <scope>NUCLEOTIDE SEQUENCE</scope>
</reference>